<evidence type="ECO:0000256" key="1">
    <source>
        <dbReference type="ARBA" id="ARBA00006484"/>
    </source>
</evidence>
<dbReference type="GO" id="GO:0016020">
    <property type="term" value="C:membrane"/>
    <property type="evidence" value="ECO:0007669"/>
    <property type="project" value="TreeGrafter"/>
</dbReference>
<dbReference type="PRINTS" id="PR00081">
    <property type="entry name" value="GDHRDH"/>
</dbReference>
<keyword evidence="4" id="KW-1185">Reference proteome</keyword>
<dbReference type="OrthoDB" id="1933717at2759"/>
<dbReference type="AlphaFoldDB" id="A0A9N8WR28"/>
<proteinExistence type="inferred from homology"/>
<keyword evidence="2" id="KW-0560">Oxidoreductase</keyword>
<dbReference type="PANTHER" id="PTHR44196">
    <property type="entry name" value="DEHYDROGENASE/REDUCTASE SDR FAMILY MEMBER 7B"/>
    <property type="match status" value="1"/>
</dbReference>
<sequence length="219" mass="24301">RHKLAQPWSAKDKVVLITGASSGIGRSLAHLFAKQEDALINVANECRDQYGATKVVTIKCDVSDENDVSKLIKTVEDSFNKLDCLILNAGVSMGERFESISDYKMIKTIMDINYFGSTYITYKALNLLKNSKGGRIVVDAVKTEINDNRLGKSPSKLDMTSAMSSDECANIIYKGVVRGDKEILFVARGKFARMMEGVFPDAWSYLTRKYSWKAVASNS</sequence>
<dbReference type="PANTHER" id="PTHR44196:SF1">
    <property type="entry name" value="DEHYDROGENASE_REDUCTASE SDR FAMILY MEMBER 7B"/>
    <property type="match status" value="1"/>
</dbReference>
<feature type="non-terminal residue" evidence="3">
    <location>
        <position position="219"/>
    </location>
</feature>
<evidence type="ECO:0000313" key="3">
    <source>
        <dbReference type="EMBL" id="CAG8490715.1"/>
    </source>
</evidence>
<dbReference type="GO" id="GO:0016491">
    <property type="term" value="F:oxidoreductase activity"/>
    <property type="evidence" value="ECO:0007669"/>
    <property type="project" value="UniProtKB-KW"/>
</dbReference>
<name>A0A9N8WR28_9GLOM</name>
<dbReference type="EMBL" id="CAJVPZ010001361">
    <property type="protein sequence ID" value="CAG8490715.1"/>
    <property type="molecule type" value="Genomic_DNA"/>
</dbReference>
<reference evidence="3" key="1">
    <citation type="submission" date="2021-06" db="EMBL/GenBank/DDBJ databases">
        <authorList>
            <person name="Kallberg Y."/>
            <person name="Tangrot J."/>
            <person name="Rosling A."/>
        </authorList>
    </citation>
    <scope>NUCLEOTIDE SEQUENCE</scope>
    <source>
        <strain evidence="3">IN212</strain>
    </source>
</reference>
<organism evidence="3 4">
    <name type="scientific">Racocetra fulgida</name>
    <dbReference type="NCBI Taxonomy" id="60492"/>
    <lineage>
        <taxon>Eukaryota</taxon>
        <taxon>Fungi</taxon>
        <taxon>Fungi incertae sedis</taxon>
        <taxon>Mucoromycota</taxon>
        <taxon>Glomeromycotina</taxon>
        <taxon>Glomeromycetes</taxon>
        <taxon>Diversisporales</taxon>
        <taxon>Gigasporaceae</taxon>
        <taxon>Racocetra</taxon>
    </lineage>
</organism>
<comment type="caution">
    <text evidence="3">The sequence shown here is derived from an EMBL/GenBank/DDBJ whole genome shotgun (WGS) entry which is preliminary data.</text>
</comment>
<dbReference type="Pfam" id="PF00106">
    <property type="entry name" value="adh_short"/>
    <property type="match status" value="1"/>
</dbReference>
<dbReference type="SUPFAM" id="SSF51735">
    <property type="entry name" value="NAD(P)-binding Rossmann-fold domains"/>
    <property type="match status" value="1"/>
</dbReference>
<accession>A0A9N8WR28</accession>
<dbReference type="Gene3D" id="3.40.50.720">
    <property type="entry name" value="NAD(P)-binding Rossmann-like Domain"/>
    <property type="match status" value="1"/>
</dbReference>
<comment type="similarity">
    <text evidence="1">Belongs to the short-chain dehydrogenases/reductases (SDR) family.</text>
</comment>
<dbReference type="Proteomes" id="UP000789396">
    <property type="component" value="Unassembled WGS sequence"/>
</dbReference>
<gene>
    <name evidence="3" type="ORF">RFULGI_LOCUS1972</name>
</gene>
<dbReference type="InterPro" id="IPR002347">
    <property type="entry name" value="SDR_fam"/>
</dbReference>
<dbReference type="InterPro" id="IPR036291">
    <property type="entry name" value="NAD(P)-bd_dom_sf"/>
</dbReference>
<protein>
    <submittedName>
        <fullName evidence="3">6821_t:CDS:1</fullName>
    </submittedName>
</protein>
<evidence type="ECO:0000256" key="2">
    <source>
        <dbReference type="ARBA" id="ARBA00023002"/>
    </source>
</evidence>
<evidence type="ECO:0000313" key="4">
    <source>
        <dbReference type="Proteomes" id="UP000789396"/>
    </source>
</evidence>